<dbReference type="HAMAP" id="MF_01201">
    <property type="entry name" value="Ala_racemase"/>
    <property type="match status" value="1"/>
</dbReference>
<reference evidence="9 10" key="1">
    <citation type="submission" date="2016-10" db="EMBL/GenBank/DDBJ databases">
        <authorList>
            <person name="de Groot N.N."/>
        </authorList>
    </citation>
    <scope>NUCLEOTIDE SEQUENCE [LARGE SCALE GENOMIC DNA]</scope>
    <source>
        <strain evidence="9 10">DSM 23126</strain>
    </source>
</reference>
<dbReference type="EMBL" id="FNNC01000002">
    <property type="protein sequence ID" value="SDW36795.1"/>
    <property type="molecule type" value="Genomic_DNA"/>
</dbReference>
<dbReference type="GO" id="GO:0005829">
    <property type="term" value="C:cytosol"/>
    <property type="evidence" value="ECO:0007669"/>
    <property type="project" value="TreeGrafter"/>
</dbReference>
<dbReference type="GO" id="GO:0008784">
    <property type="term" value="F:alanine racemase activity"/>
    <property type="evidence" value="ECO:0007669"/>
    <property type="project" value="UniProtKB-UniRule"/>
</dbReference>
<comment type="pathway">
    <text evidence="5">Amino-acid biosynthesis; D-alanine biosynthesis; D-alanine from L-alanine: step 1/1.</text>
</comment>
<evidence type="ECO:0000256" key="5">
    <source>
        <dbReference type="HAMAP-Rule" id="MF_01201"/>
    </source>
</evidence>
<organism evidence="9 10">
    <name type="scientific">Marinococcus luteus</name>
    <dbReference type="NCBI Taxonomy" id="1122204"/>
    <lineage>
        <taxon>Bacteria</taxon>
        <taxon>Bacillati</taxon>
        <taxon>Bacillota</taxon>
        <taxon>Bacilli</taxon>
        <taxon>Bacillales</taxon>
        <taxon>Bacillaceae</taxon>
        <taxon>Marinococcus</taxon>
    </lineage>
</organism>
<gene>
    <name evidence="9" type="ORF">SAMN05421781_1161</name>
</gene>
<dbReference type="PROSITE" id="PS00395">
    <property type="entry name" value="ALANINE_RACEMASE"/>
    <property type="match status" value="1"/>
</dbReference>
<dbReference type="EC" id="5.1.1.1" evidence="5"/>
<dbReference type="FunFam" id="3.20.20.10:FF:000002">
    <property type="entry name" value="Alanine racemase"/>
    <property type="match status" value="1"/>
</dbReference>
<dbReference type="Proteomes" id="UP000199488">
    <property type="component" value="Unassembled WGS sequence"/>
</dbReference>
<dbReference type="SUPFAM" id="SSF51419">
    <property type="entry name" value="PLP-binding barrel"/>
    <property type="match status" value="1"/>
</dbReference>
<evidence type="ECO:0000256" key="3">
    <source>
        <dbReference type="ARBA" id="ARBA00022898"/>
    </source>
</evidence>
<evidence type="ECO:0000256" key="1">
    <source>
        <dbReference type="ARBA" id="ARBA00000316"/>
    </source>
</evidence>
<dbReference type="SMART" id="SM01005">
    <property type="entry name" value="Ala_racemase_C"/>
    <property type="match status" value="1"/>
</dbReference>
<dbReference type="GO" id="GO:0030632">
    <property type="term" value="P:D-alanine biosynthetic process"/>
    <property type="evidence" value="ECO:0007669"/>
    <property type="project" value="UniProtKB-UniRule"/>
</dbReference>
<proteinExistence type="inferred from homology"/>
<feature type="binding site" evidence="5 7">
    <location>
        <position position="138"/>
    </location>
    <ligand>
        <name>substrate</name>
    </ligand>
</feature>
<dbReference type="InterPro" id="IPR000821">
    <property type="entry name" value="Ala_racemase"/>
</dbReference>
<evidence type="ECO:0000256" key="6">
    <source>
        <dbReference type="PIRSR" id="PIRSR600821-50"/>
    </source>
</evidence>
<dbReference type="CDD" id="cd00430">
    <property type="entry name" value="PLPDE_III_AR"/>
    <property type="match status" value="1"/>
</dbReference>
<evidence type="ECO:0000256" key="2">
    <source>
        <dbReference type="ARBA" id="ARBA00001933"/>
    </source>
</evidence>
<dbReference type="RefSeq" id="WP_091612344.1">
    <property type="nucleotide sequence ID" value="NZ_FNNC01000002.1"/>
</dbReference>
<keyword evidence="3 5" id="KW-0663">Pyridoxal phosphate</keyword>
<dbReference type="NCBIfam" id="TIGR00492">
    <property type="entry name" value="alr"/>
    <property type="match status" value="1"/>
</dbReference>
<dbReference type="PRINTS" id="PR00992">
    <property type="entry name" value="ALARACEMASE"/>
</dbReference>
<comment type="cofactor">
    <cofactor evidence="2 5 6">
        <name>pyridoxal 5'-phosphate</name>
        <dbReference type="ChEBI" id="CHEBI:597326"/>
    </cofactor>
</comment>
<dbReference type="GO" id="GO:0030170">
    <property type="term" value="F:pyridoxal phosphate binding"/>
    <property type="evidence" value="ECO:0007669"/>
    <property type="project" value="UniProtKB-UniRule"/>
</dbReference>
<dbReference type="AlphaFoldDB" id="A0A1H2SZ99"/>
<dbReference type="Pfam" id="PF00842">
    <property type="entry name" value="Ala_racemase_C"/>
    <property type="match status" value="1"/>
</dbReference>
<comment type="similarity">
    <text evidence="5">Belongs to the alanine racemase family.</text>
</comment>
<evidence type="ECO:0000313" key="10">
    <source>
        <dbReference type="Proteomes" id="UP000199488"/>
    </source>
</evidence>
<evidence type="ECO:0000256" key="4">
    <source>
        <dbReference type="ARBA" id="ARBA00023235"/>
    </source>
</evidence>
<dbReference type="InterPro" id="IPR011079">
    <property type="entry name" value="Ala_racemase_C"/>
</dbReference>
<feature type="active site" description="Proton acceptor; specific for D-alanine" evidence="5">
    <location>
        <position position="42"/>
    </location>
</feature>
<dbReference type="PANTHER" id="PTHR30511">
    <property type="entry name" value="ALANINE RACEMASE"/>
    <property type="match status" value="1"/>
</dbReference>
<evidence type="ECO:0000256" key="7">
    <source>
        <dbReference type="PIRSR" id="PIRSR600821-52"/>
    </source>
</evidence>
<dbReference type="OrthoDB" id="9813814at2"/>
<dbReference type="InterPro" id="IPR009006">
    <property type="entry name" value="Ala_racemase/Decarboxylase_C"/>
</dbReference>
<dbReference type="InterPro" id="IPR020622">
    <property type="entry name" value="Ala_racemase_pyridoxalP-BS"/>
</dbReference>
<name>A0A1H2SZ99_9BACI</name>
<dbReference type="Gene3D" id="2.40.37.10">
    <property type="entry name" value="Lyase, Ornithine Decarboxylase, Chain A, domain 1"/>
    <property type="match status" value="1"/>
</dbReference>
<keyword evidence="10" id="KW-1185">Reference proteome</keyword>
<feature type="modified residue" description="N6-(pyridoxal phosphate)lysine" evidence="5 6">
    <location>
        <position position="42"/>
    </location>
</feature>
<keyword evidence="4 5" id="KW-0413">Isomerase</keyword>
<dbReference type="STRING" id="1122204.SAMN05421781_1161"/>
<dbReference type="PANTHER" id="PTHR30511:SF0">
    <property type="entry name" value="ALANINE RACEMASE, CATABOLIC-RELATED"/>
    <property type="match status" value="1"/>
</dbReference>
<comment type="catalytic activity">
    <reaction evidence="1 5">
        <text>L-alanine = D-alanine</text>
        <dbReference type="Rhea" id="RHEA:20249"/>
        <dbReference type="ChEBI" id="CHEBI:57416"/>
        <dbReference type="ChEBI" id="CHEBI:57972"/>
        <dbReference type="EC" id="5.1.1.1"/>
    </reaction>
</comment>
<protein>
    <recommendedName>
        <fullName evidence="5">Alanine racemase</fullName>
        <ecNumber evidence="5">5.1.1.1</ecNumber>
    </recommendedName>
</protein>
<feature type="domain" description="Alanine racemase C-terminal" evidence="8">
    <location>
        <begin position="249"/>
        <end position="376"/>
    </location>
</feature>
<dbReference type="FunFam" id="2.40.37.10:FF:000006">
    <property type="entry name" value="Alanine racemase"/>
    <property type="match status" value="1"/>
</dbReference>
<dbReference type="InterPro" id="IPR001608">
    <property type="entry name" value="Ala_racemase_N"/>
</dbReference>
<feature type="active site" description="Proton acceptor; specific for L-alanine" evidence="5">
    <location>
        <position position="270"/>
    </location>
</feature>
<sequence length="383" mass="42313">MAFSSESYRDTWVEINTENIKYNIREVRKLHAEDVAVMAVVKADGYGHGAAATAVAAAEAGASYFGVALLEEALELREAGIDLPILVLGRTRPQDAPVAARHDIRLTVFQEEWLKEASRYTAGDPLLIHMKVDTGMGRLGLINDEEIISFLNAVTRIPSIEMEGMYTHFATADELETTYFEQQYARFSRVVALVQQMGNAPQLIHCGNSAAAMRFPERCFNMVRFGISMYGLTPAADITGHLPFTLKEAFTLHSRLTQVKEVPPGTSISYGATYTSTGNEWIGTVPIGYADGWLRAHADNQGEVLAGGYRVPIVGRICMDQMMVRLPHEFPVDTAVTLIGSQKEETISVTEVASRLGTITYEVPCTISKRVPRVYTPENRFEP</sequence>
<dbReference type="UniPathway" id="UPA00042">
    <property type="reaction ID" value="UER00497"/>
</dbReference>
<evidence type="ECO:0000259" key="8">
    <source>
        <dbReference type="SMART" id="SM01005"/>
    </source>
</evidence>
<dbReference type="Pfam" id="PF01168">
    <property type="entry name" value="Ala_racemase_N"/>
    <property type="match status" value="1"/>
</dbReference>
<dbReference type="InterPro" id="IPR029066">
    <property type="entry name" value="PLP-binding_barrel"/>
</dbReference>
<feature type="binding site" evidence="5 7">
    <location>
        <position position="319"/>
    </location>
    <ligand>
        <name>substrate</name>
    </ligand>
</feature>
<evidence type="ECO:0000313" key="9">
    <source>
        <dbReference type="EMBL" id="SDW36795.1"/>
    </source>
</evidence>
<dbReference type="SUPFAM" id="SSF50621">
    <property type="entry name" value="Alanine racemase C-terminal domain-like"/>
    <property type="match status" value="1"/>
</dbReference>
<accession>A0A1H2SZ99</accession>
<comment type="function">
    <text evidence="5">Catalyzes the interconversion of L-alanine and D-alanine. May also act on other amino acids.</text>
</comment>
<dbReference type="Gene3D" id="3.20.20.10">
    <property type="entry name" value="Alanine racemase"/>
    <property type="match status" value="1"/>
</dbReference>
<dbReference type="GO" id="GO:0009252">
    <property type="term" value="P:peptidoglycan biosynthetic process"/>
    <property type="evidence" value="ECO:0007669"/>
    <property type="project" value="TreeGrafter"/>
</dbReference>